<feature type="compositionally biased region" description="Polar residues" evidence="1">
    <location>
        <begin position="44"/>
        <end position="55"/>
    </location>
</feature>
<evidence type="ECO:0000256" key="1">
    <source>
        <dbReference type="SAM" id="MobiDB-lite"/>
    </source>
</evidence>
<evidence type="ECO:0000313" key="4">
    <source>
        <dbReference type="Proteomes" id="UP000800097"/>
    </source>
</evidence>
<feature type="region of interest" description="Disordered" evidence="1">
    <location>
        <begin position="413"/>
        <end position="433"/>
    </location>
</feature>
<dbReference type="SUPFAM" id="SSF51197">
    <property type="entry name" value="Clavaminate synthase-like"/>
    <property type="match status" value="1"/>
</dbReference>
<dbReference type="RefSeq" id="XP_033654649.1">
    <property type="nucleotide sequence ID" value="XM_033795540.1"/>
</dbReference>
<dbReference type="PANTHER" id="PTHR12461:SF101">
    <property type="entry name" value="TRNA WYBUTOSINE-SYNTHESIZING PROTEIN 4"/>
    <property type="match status" value="1"/>
</dbReference>
<feature type="domain" description="JmjC" evidence="2">
    <location>
        <begin position="382"/>
        <end position="578"/>
    </location>
</feature>
<dbReference type="SMART" id="SM00558">
    <property type="entry name" value="JmjC"/>
    <property type="match status" value="1"/>
</dbReference>
<dbReference type="OrthoDB" id="47172at2759"/>
<dbReference type="PROSITE" id="PS51184">
    <property type="entry name" value="JMJC"/>
    <property type="match status" value="1"/>
</dbReference>
<feature type="compositionally biased region" description="Basic residues" evidence="1">
    <location>
        <begin position="361"/>
        <end position="377"/>
    </location>
</feature>
<dbReference type="AlphaFoldDB" id="A0A6A6JKD0"/>
<accession>A0A6A6JKD0</accession>
<feature type="region of interest" description="Disordered" evidence="1">
    <location>
        <begin position="204"/>
        <end position="228"/>
    </location>
</feature>
<evidence type="ECO:0000259" key="2">
    <source>
        <dbReference type="PROSITE" id="PS51184"/>
    </source>
</evidence>
<feature type="compositionally biased region" description="Basic and acidic residues" evidence="1">
    <location>
        <begin position="56"/>
        <end position="71"/>
    </location>
</feature>
<dbReference type="Proteomes" id="UP000800097">
    <property type="component" value="Unassembled WGS sequence"/>
</dbReference>
<sequence>MDISTPPSPSTRPDSTLTPAAPPTLPEIIALTRHLLSSPSSLPTAASQPNPTEISNHGHDNREANAENKKEEEEEEDHLLQCGVPALHLLRHCPDAALQFGYEKLHAVPYREVKTRWRRYYTDAAVRKVLGILESVGEEDWITQVVRTLDMALILTAAPGREELIELIFSALEAVIAESEENRLSHEEDDNALKANTEAVPLARPFKKRKLDPSHHRNTTNPKPNIPQTFPTALPAHALPTLQHPLPRIRSSSLSLSAFQSRITDPATASPFIITGAIDFWPAMSERPWNSPAYLLERTLGGRRLVPVEVGRTYTDEGWGQRVMSFGEFMEEFMFDGVEEEHHHPSHDAPQSDDGPGTASTKRKRARKRARARKQAAKKQTGYLAQHDLFAQIPSFRSDLSIPDYCYVDLPSPSSPSCSTTTNPPPRRNPEKLSTPLLNAWFGPRNTISPLHTDPYHNILAQVVGRKYIRLYAPGEGGKMYPRGKDERGVDMGNTSLVDLDVAMGVWGEVSCWRGGRDKEGQSWEDIKAEYEHRFPLFRTAAYVECVLGPGECLYIPPGWWHYVRSLTPSFSVSFWFI</sequence>
<feature type="compositionally biased region" description="Pro residues" evidence="1">
    <location>
        <begin position="1"/>
        <end position="10"/>
    </location>
</feature>
<dbReference type="InterPro" id="IPR041667">
    <property type="entry name" value="Cupin_8"/>
</dbReference>
<dbReference type="EMBL" id="ML986491">
    <property type="protein sequence ID" value="KAF2277110.1"/>
    <property type="molecule type" value="Genomic_DNA"/>
</dbReference>
<feature type="compositionally biased region" description="Polar residues" evidence="1">
    <location>
        <begin position="219"/>
        <end position="228"/>
    </location>
</feature>
<dbReference type="Pfam" id="PF13621">
    <property type="entry name" value="Cupin_8"/>
    <property type="match status" value="1"/>
</dbReference>
<name>A0A6A6JKD0_WESOR</name>
<protein>
    <submittedName>
        <fullName evidence="3">Clavaminate synthase-like protein</fullName>
    </submittedName>
</protein>
<dbReference type="FunFam" id="2.60.120.650:FF:000046">
    <property type="entry name" value="JmjC domain-containing protein D"/>
    <property type="match status" value="1"/>
</dbReference>
<feature type="compositionally biased region" description="Low complexity" evidence="1">
    <location>
        <begin position="26"/>
        <end position="43"/>
    </location>
</feature>
<keyword evidence="4" id="KW-1185">Reference proteome</keyword>
<feature type="compositionally biased region" description="Low complexity" evidence="1">
    <location>
        <begin position="413"/>
        <end position="422"/>
    </location>
</feature>
<dbReference type="PANTHER" id="PTHR12461">
    <property type="entry name" value="HYPOXIA-INDUCIBLE FACTOR 1 ALPHA INHIBITOR-RELATED"/>
    <property type="match status" value="1"/>
</dbReference>
<proteinExistence type="predicted"/>
<dbReference type="GeneID" id="54548715"/>
<gene>
    <name evidence="3" type="ORF">EI97DRAFT_376061</name>
</gene>
<dbReference type="InterPro" id="IPR003347">
    <property type="entry name" value="JmjC_dom"/>
</dbReference>
<organism evidence="3 4">
    <name type="scientific">Westerdykella ornata</name>
    <dbReference type="NCBI Taxonomy" id="318751"/>
    <lineage>
        <taxon>Eukaryota</taxon>
        <taxon>Fungi</taxon>
        <taxon>Dikarya</taxon>
        <taxon>Ascomycota</taxon>
        <taxon>Pezizomycotina</taxon>
        <taxon>Dothideomycetes</taxon>
        <taxon>Pleosporomycetidae</taxon>
        <taxon>Pleosporales</taxon>
        <taxon>Sporormiaceae</taxon>
        <taxon>Westerdykella</taxon>
    </lineage>
</organism>
<feature type="region of interest" description="Disordered" evidence="1">
    <location>
        <begin position="1"/>
        <end position="78"/>
    </location>
</feature>
<reference evidence="3" key="1">
    <citation type="journal article" date="2020" name="Stud. Mycol.">
        <title>101 Dothideomycetes genomes: a test case for predicting lifestyles and emergence of pathogens.</title>
        <authorList>
            <person name="Haridas S."/>
            <person name="Albert R."/>
            <person name="Binder M."/>
            <person name="Bloem J."/>
            <person name="Labutti K."/>
            <person name="Salamov A."/>
            <person name="Andreopoulos B."/>
            <person name="Baker S."/>
            <person name="Barry K."/>
            <person name="Bills G."/>
            <person name="Bluhm B."/>
            <person name="Cannon C."/>
            <person name="Castanera R."/>
            <person name="Culley D."/>
            <person name="Daum C."/>
            <person name="Ezra D."/>
            <person name="Gonzalez J."/>
            <person name="Henrissat B."/>
            <person name="Kuo A."/>
            <person name="Liang C."/>
            <person name="Lipzen A."/>
            <person name="Lutzoni F."/>
            <person name="Magnuson J."/>
            <person name="Mondo S."/>
            <person name="Nolan M."/>
            <person name="Ohm R."/>
            <person name="Pangilinan J."/>
            <person name="Park H.-J."/>
            <person name="Ramirez L."/>
            <person name="Alfaro M."/>
            <person name="Sun H."/>
            <person name="Tritt A."/>
            <person name="Yoshinaga Y."/>
            <person name="Zwiers L.-H."/>
            <person name="Turgeon B."/>
            <person name="Goodwin S."/>
            <person name="Spatafora J."/>
            <person name="Crous P."/>
            <person name="Grigoriev I."/>
        </authorList>
    </citation>
    <scope>NUCLEOTIDE SEQUENCE</scope>
    <source>
        <strain evidence="3">CBS 379.55</strain>
    </source>
</reference>
<evidence type="ECO:0000313" key="3">
    <source>
        <dbReference type="EMBL" id="KAF2277110.1"/>
    </source>
</evidence>
<dbReference type="Gene3D" id="2.60.120.650">
    <property type="entry name" value="Cupin"/>
    <property type="match status" value="1"/>
</dbReference>
<feature type="region of interest" description="Disordered" evidence="1">
    <location>
        <begin position="339"/>
        <end position="381"/>
    </location>
</feature>